<evidence type="ECO:0000313" key="4">
    <source>
        <dbReference type="Proteomes" id="UP000623269"/>
    </source>
</evidence>
<dbReference type="Pfam" id="PF18481">
    <property type="entry name" value="DUF5616"/>
    <property type="match status" value="1"/>
</dbReference>
<dbReference type="RefSeq" id="WP_197661553.1">
    <property type="nucleotide sequence ID" value="NZ_JAEAGR010000010.1"/>
</dbReference>
<dbReference type="EMBL" id="JAEAGR010000010">
    <property type="protein sequence ID" value="MBH1941344.1"/>
    <property type="molecule type" value="Genomic_DNA"/>
</dbReference>
<dbReference type="PANTHER" id="PTHR42252">
    <property type="entry name" value="DUF5616 DOMAIN-CONTAINING PROTEIN"/>
    <property type="match status" value="1"/>
</dbReference>
<accession>A0A8J7HDY0</accession>
<evidence type="ECO:0000313" key="3">
    <source>
        <dbReference type="EMBL" id="MBH1941344.1"/>
    </source>
</evidence>
<feature type="domain" description="DUF5616" evidence="2">
    <location>
        <begin position="83"/>
        <end position="216"/>
    </location>
</feature>
<reference evidence="3" key="1">
    <citation type="submission" date="2020-12" db="EMBL/GenBank/DDBJ databases">
        <title>M. sibirica DSM 26468T genome.</title>
        <authorList>
            <person name="Thieme N."/>
            <person name="Rettenmaier R."/>
            <person name="Zverlov V."/>
            <person name="Liebl W."/>
        </authorList>
    </citation>
    <scope>NUCLEOTIDE SEQUENCE</scope>
    <source>
        <strain evidence="3">DSM 26468</strain>
    </source>
</reference>
<proteinExistence type="predicted"/>
<keyword evidence="4" id="KW-1185">Reference proteome</keyword>
<comment type="caution">
    <text evidence="3">The sequence shown here is derived from an EMBL/GenBank/DDBJ whole genome shotgun (WGS) entry which is preliminary data.</text>
</comment>
<dbReference type="InterPro" id="IPR041652">
    <property type="entry name" value="DUF5616"/>
</dbReference>
<organism evidence="3 4">
    <name type="scientific">Mobilitalea sibirica</name>
    <dbReference type="NCBI Taxonomy" id="1462919"/>
    <lineage>
        <taxon>Bacteria</taxon>
        <taxon>Bacillati</taxon>
        <taxon>Bacillota</taxon>
        <taxon>Clostridia</taxon>
        <taxon>Lachnospirales</taxon>
        <taxon>Lachnospiraceae</taxon>
        <taxon>Mobilitalea</taxon>
    </lineage>
</organism>
<protein>
    <submittedName>
        <fullName evidence="3">DUF434 domain-containing protein</fullName>
    </submittedName>
</protein>
<dbReference type="AlphaFoldDB" id="A0A8J7HDY0"/>
<dbReference type="Pfam" id="PF04256">
    <property type="entry name" value="DUF434"/>
    <property type="match status" value="1"/>
</dbReference>
<evidence type="ECO:0000259" key="1">
    <source>
        <dbReference type="Pfam" id="PF04256"/>
    </source>
</evidence>
<dbReference type="InterPro" id="IPR007368">
    <property type="entry name" value="DUF434"/>
</dbReference>
<gene>
    <name evidence="3" type="ORF">I5677_10610</name>
</gene>
<dbReference type="PANTHER" id="PTHR42252:SF1">
    <property type="entry name" value="DUF434 DOMAIN-CONTAINING PROTEIN"/>
    <property type="match status" value="1"/>
</dbReference>
<name>A0A8J7HDY0_9FIRM</name>
<sequence>MSKRGFVPADIHEFNEESLIILKKAQSDLLYLLEQGYPIKSASTFVGNHYMLSERQRLAIVRATATRDVISERRLKLCEHIPEGKVVLLDGLNLIITLEVALSYSTLIRCMDGTIRDLAGLRGTYRLIDKTDGAILLIGNMLRKMMIGQACFYLDSPVSNTGRLKMRILELLKDFPYEVTVELVHNADAILNKKKYVITGDSIVLNRCNSWINLVAQIIDEELPELNIVDFGIDD</sequence>
<dbReference type="Proteomes" id="UP000623269">
    <property type="component" value="Unassembled WGS sequence"/>
</dbReference>
<evidence type="ECO:0000259" key="2">
    <source>
        <dbReference type="Pfam" id="PF18481"/>
    </source>
</evidence>
<feature type="domain" description="DUF434" evidence="1">
    <location>
        <begin position="22"/>
        <end position="76"/>
    </location>
</feature>